<dbReference type="NCBIfam" id="NF040656">
    <property type="entry name" value="GHMP_GYDIA"/>
    <property type="match status" value="1"/>
</dbReference>
<dbReference type="RefSeq" id="WP_023574662.1">
    <property type="nucleotide sequence ID" value="NZ_AVCS01000025.1"/>
</dbReference>
<name>V6S2Z0_9FLAO</name>
<dbReference type="STRING" id="1107311.Q767_12655"/>
<dbReference type="Proteomes" id="UP000030149">
    <property type="component" value="Unassembled WGS sequence"/>
</dbReference>
<organism evidence="1 2">
    <name type="scientific">Flavobacterium enshiense DK69</name>
    <dbReference type="NCBI Taxonomy" id="1107311"/>
    <lineage>
        <taxon>Bacteria</taxon>
        <taxon>Pseudomonadati</taxon>
        <taxon>Bacteroidota</taxon>
        <taxon>Flavobacteriia</taxon>
        <taxon>Flavobacteriales</taxon>
        <taxon>Flavobacteriaceae</taxon>
        <taxon>Flavobacterium</taxon>
    </lineage>
</organism>
<dbReference type="GO" id="GO:0016301">
    <property type="term" value="F:kinase activity"/>
    <property type="evidence" value="ECO:0007669"/>
    <property type="project" value="UniProtKB-KW"/>
</dbReference>
<keyword evidence="2" id="KW-1185">Reference proteome</keyword>
<dbReference type="InterPro" id="IPR014721">
    <property type="entry name" value="Ribsml_uS5_D2-typ_fold_subgr"/>
</dbReference>
<dbReference type="InterPro" id="IPR047765">
    <property type="entry name" value="GHMP_GYDIA-like"/>
</dbReference>
<dbReference type="PATRIC" id="fig|1107311.3.peg.2665"/>
<dbReference type="InterPro" id="IPR020568">
    <property type="entry name" value="Ribosomal_Su5_D2-typ_SF"/>
</dbReference>
<dbReference type="EMBL" id="JRLZ01000015">
    <property type="protein sequence ID" value="KGO95301.1"/>
    <property type="molecule type" value="Genomic_DNA"/>
</dbReference>
<reference evidence="1 2" key="2">
    <citation type="journal article" date="2015" name="Stand. Genomic Sci.">
        <title>High quality draft genomic sequence of Flavobacterium enshiense DK69(T) and comparison among Flavobacterium genomes.</title>
        <authorList>
            <person name="Zeng Z."/>
            <person name="Chen C."/>
            <person name="Du H."/>
            <person name="Wang G."/>
            <person name="Li M."/>
        </authorList>
    </citation>
    <scope>NUCLEOTIDE SEQUENCE [LARGE SCALE GENOMIC DNA]</scope>
    <source>
        <strain evidence="1 2">DK69</strain>
    </source>
</reference>
<evidence type="ECO:0000313" key="2">
    <source>
        <dbReference type="Proteomes" id="UP000030149"/>
    </source>
</evidence>
<comment type="caution">
    <text evidence="1">The sequence shown here is derived from an EMBL/GenBank/DDBJ whole genome shotgun (WGS) entry which is preliminary data.</text>
</comment>
<protein>
    <submittedName>
        <fullName evidence="1">GHMP kinase</fullName>
    </submittedName>
</protein>
<evidence type="ECO:0000313" key="1">
    <source>
        <dbReference type="EMBL" id="KGO95301.1"/>
    </source>
</evidence>
<dbReference type="AlphaFoldDB" id="V6S2Z0"/>
<dbReference type="SUPFAM" id="SSF54211">
    <property type="entry name" value="Ribosomal protein S5 domain 2-like"/>
    <property type="match status" value="1"/>
</dbReference>
<accession>V6S2Z0</accession>
<proteinExistence type="predicted"/>
<dbReference type="OrthoDB" id="5288719at2"/>
<reference evidence="2" key="1">
    <citation type="submission" date="2013-09" db="EMBL/GenBank/DDBJ databases">
        <authorList>
            <person name="Zeng Z."/>
            <person name="Chen C."/>
        </authorList>
    </citation>
    <scope>NUCLEOTIDE SEQUENCE [LARGE SCALE GENOMIC DNA]</scope>
    <source>
        <strain evidence="2">DK69</strain>
    </source>
</reference>
<dbReference type="eggNOG" id="COG1577">
    <property type="taxonomic scope" value="Bacteria"/>
</dbReference>
<keyword evidence="1" id="KW-0808">Transferase</keyword>
<gene>
    <name evidence="1" type="ORF">Q767_12655</name>
</gene>
<sequence>MQQTFYSNGKLLITGEYSVLDGAKALALPTKSGQYLHVSPGKNQIISWKSFDADGSVWFEDTILFDDIKHKTSFDASQGIKKTLIEILHQAYLQNNDFLSNSDGYTVTTELTFPRFWGLGTSSTLINNIAQWLKIDAFELLRESFGGSGYDIACAQNDSPILYSLENDKPIIESVSFNPIFANNLYFVYLNQKQNSKEAIAFYYKKRPQMANIIEKIDAITNIIINTKSLLEFSAALNHHEIIMSDVLEMQTVKEAFFSDFTGGIKSLGAWGGDFILAISEENPTPYFQTKGFTIIVPYRDMIK</sequence>
<dbReference type="Gene3D" id="3.30.230.10">
    <property type="match status" value="1"/>
</dbReference>
<keyword evidence="1" id="KW-0418">Kinase</keyword>